<dbReference type="Proteomes" id="UP001152562">
    <property type="component" value="Unassembled WGS sequence"/>
</dbReference>
<accession>A0A9P0X922</accession>
<feature type="domain" description="Sperm microtubule inner protein 1 C-terminal" evidence="1">
    <location>
        <begin position="90"/>
        <end position="198"/>
    </location>
</feature>
<evidence type="ECO:0000259" key="1">
    <source>
        <dbReference type="Pfam" id="PF22589"/>
    </source>
</evidence>
<gene>
    <name evidence="2" type="ORF">PIBRA_LOCUS4007</name>
</gene>
<keyword evidence="3" id="KW-1185">Reference proteome</keyword>
<proteinExistence type="predicted"/>
<organism evidence="2 3">
    <name type="scientific">Pieris brassicae</name>
    <name type="common">White butterfly</name>
    <name type="synonym">Large white butterfly</name>
    <dbReference type="NCBI Taxonomy" id="7116"/>
    <lineage>
        <taxon>Eukaryota</taxon>
        <taxon>Metazoa</taxon>
        <taxon>Ecdysozoa</taxon>
        <taxon>Arthropoda</taxon>
        <taxon>Hexapoda</taxon>
        <taxon>Insecta</taxon>
        <taxon>Pterygota</taxon>
        <taxon>Neoptera</taxon>
        <taxon>Endopterygota</taxon>
        <taxon>Lepidoptera</taxon>
        <taxon>Glossata</taxon>
        <taxon>Ditrysia</taxon>
        <taxon>Papilionoidea</taxon>
        <taxon>Pieridae</taxon>
        <taxon>Pierinae</taxon>
        <taxon>Pieris</taxon>
    </lineage>
</organism>
<reference evidence="2" key="1">
    <citation type="submission" date="2022-05" db="EMBL/GenBank/DDBJ databases">
        <authorList>
            <person name="Okamura Y."/>
        </authorList>
    </citation>
    <scope>NUCLEOTIDE SEQUENCE</scope>
</reference>
<dbReference type="InterPro" id="IPR054323">
    <property type="entry name" value="SPMIP1_C"/>
</dbReference>
<protein>
    <recommendedName>
        <fullName evidence="1">Sperm microtubule inner protein 1 C-terminal domain-containing protein</fullName>
    </recommendedName>
</protein>
<evidence type="ECO:0000313" key="2">
    <source>
        <dbReference type="EMBL" id="CAH4022634.1"/>
    </source>
</evidence>
<dbReference type="Pfam" id="PF22589">
    <property type="entry name" value="SPMIP1"/>
    <property type="match status" value="1"/>
</dbReference>
<dbReference type="AlphaFoldDB" id="A0A9P0X922"/>
<comment type="caution">
    <text evidence="2">The sequence shown here is derived from an EMBL/GenBank/DDBJ whole genome shotgun (WGS) entry which is preliminary data.</text>
</comment>
<name>A0A9P0X922_PIEBR</name>
<sequence length="214" mass="25192">MPIDYTNPNVLKFVIENFTKENERRILWFNQNKEKILKAAEHKKPKKYCVEDVSRANIEPCIQSLSSHHESSNVNRRRKPIRDGKINLSAKYSPRKKAKLSKDVEMMDVKQIANSIMMPVEENVSKVLHESQPDGGRLQYLRKRARKIPEERYYFCETSNNICGWKLNESTIEYCHSNRRVYTYQKDVLARSGPQPDPDYYGQPLMTKNYKCSI</sequence>
<evidence type="ECO:0000313" key="3">
    <source>
        <dbReference type="Proteomes" id="UP001152562"/>
    </source>
</evidence>
<dbReference type="PANTHER" id="PTHR35826">
    <property type="entry name" value="PROTEIN ATP6V1FNB-LIKE"/>
    <property type="match status" value="1"/>
</dbReference>
<dbReference type="PANTHER" id="PTHR35826:SF1">
    <property type="entry name" value="PROTEIN ATP6V1FNB-LIKE"/>
    <property type="match status" value="1"/>
</dbReference>
<dbReference type="EMBL" id="CALOZG010000004">
    <property type="protein sequence ID" value="CAH4022634.1"/>
    <property type="molecule type" value="Genomic_DNA"/>
</dbReference>